<feature type="compositionally biased region" description="Basic and acidic residues" evidence="5">
    <location>
        <begin position="638"/>
        <end position="649"/>
    </location>
</feature>
<evidence type="ECO:0000256" key="1">
    <source>
        <dbReference type="ARBA" id="ARBA00022737"/>
    </source>
</evidence>
<proteinExistence type="predicted"/>
<dbReference type="Gene3D" id="1.25.40.1010">
    <property type="match status" value="1"/>
</dbReference>
<dbReference type="PIRSF" id="PIRSF000422">
    <property type="entry name" value="N-terminal-AcTrfase-A_aux_su"/>
    <property type="match status" value="1"/>
</dbReference>
<protein>
    <submittedName>
        <fullName evidence="6">N-terminal acetyltransferase A complex subunit NAT1</fullName>
    </submittedName>
</protein>
<reference evidence="6 7" key="1">
    <citation type="submission" date="2024-05" db="EMBL/GenBank/DDBJ databases">
        <title>Long read based assembly of the Candida bracarensis genome reveals expanded adhesin content.</title>
        <authorList>
            <person name="Marcet-Houben M."/>
            <person name="Ksiezopolska E."/>
            <person name="Gabaldon T."/>
        </authorList>
    </citation>
    <scope>NUCLEOTIDE SEQUENCE [LARGE SCALE GENOMIC DNA]</scope>
    <source>
        <strain evidence="6 7">CBM6</strain>
    </source>
</reference>
<feature type="region of interest" description="Disordered" evidence="5">
    <location>
        <begin position="627"/>
        <end position="649"/>
    </location>
</feature>
<dbReference type="SMART" id="SM00028">
    <property type="entry name" value="TPR"/>
    <property type="match status" value="6"/>
</dbReference>
<keyword evidence="4" id="KW-0175">Coiled coil</keyword>
<dbReference type="PANTHER" id="PTHR22767">
    <property type="entry name" value="N-TERMINAL ACETYLTRANSFERASE-RELATED"/>
    <property type="match status" value="1"/>
</dbReference>
<keyword evidence="1" id="KW-0677">Repeat</keyword>
<dbReference type="InterPro" id="IPR011990">
    <property type="entry name" value="TPR-like_helical_dom_sf"/>
</dbReference>
<dbReference type="InterPro" id="IPR019734">
    <property type="entry name" value="TPR_rpt"/>
</dbReference>
<gene>
    <name evidence="6" type="ORF">RNJ44_01603</name>
</gene>
<keyword evidence="7" id="KW-1185">Reference proteome</keyword>
<evidence type="ECO:0000313" key="7">
    <source>
        <dbReference type="Proteomes" id="UP001623330"/>
    </source>
</evidence>
<dbReference type="EMBL" id="JBEVYD010000010">
    <property type="protein sequence ID" value="KAL3230240.1"/>
    <property type="molecule type" value="Genomic_DNA"/>
</dbReference>
<comment type="caution">
    <text evidence="6">The sequence shown here is derived from an EMBL/GenBank/DDBJ whole genome shotgun (WGS) entry which is preliminary data.</text>
</comment>
<keyword evidence="2 3" id="KW-0802">TPR repeat</keyword>
<name>A0ABR4NQ68_9SACH</name>
<dbReference type="SUPFAM" id="SSF48452">
    <property type="entry name" value="TPR-like"/>
    <property type="match status" value="1"/>
</dbReference>
<evidence type="ECO:0000256" key="5">
    <source>
        <dbReference type="SAM" id="MobiDB-lite"/>
    </source>
</evidence>
<dbReference type="Gene3D" id="1.25.40.1040">
    <property type="match status" value="1"/>
</dbReference>
<sequence length="840" mass="97341">MSRRRGGAKPKLAPKVGIKDTSQFLEALKLYEAKNYKKSIKLLDTVLKKESSNVDCLALKGLDLHSIGEKEEAEQLVKSSISKISGTSASPMCCHILGIYMRNVKDYHGSIKWFQASLDNGSNNFQIYRDLATLYSQVGDFKKALVARKAYWETYMGYRANWTGLAVCQDINGERQQAVNTLSQFEKLASGKISDAEKYEHNECLIYKNDIMYRNAGNNPEKLQKVMNHLNDIEKDVFDKYAVLERKASIYMKLGNMKDASIMYRTLIKRNPDNFKYYNLLEVALGIRADNRLRKALYEKLEKFYPNCDPPRYIPLTFIQDEEELTKKLEDYILPMLKRGVPATFSSLKNLYRSRGERIIPIIQKFVTQYLESLDKSQNQIQYIWTCYFLTQHYLFIKDFKTAQQYIDNALEHTPTMVEFYIMKARVLKHLGLLDTASEILEEARELDLQDRFINCKSVKYLLRANKIDKAVEVASLFTKNEDAVNGLKDLHLVEASWFIVEQAEAYYRLYLDAKNKLNELQKELEMADNEEEKEAKNDEIKVCCSTSQKYQGLALKRFIAISKFYKQFDDDQLDFHSYCMRKGTPRAYLEMLEWGKKLFTKPMYVRAMEGSSKIYFELYDSKAKRENDGANENGNENTKKAKKENAAARKLREEEEAKVMAYPKDQDQDPFGEKLINTAEPLSDFSSNFYNDFLRQATADEKDYLLDFEYNLRTGKLALCLSDLAKVGSKYGKDSFTYGAMSVALLICTKPETSYDEIAKKVVEKSLTENGEFNITDRDNSDFDWLEYLQSKYKSADTSSYLFLYRHSIGNPEQVKGLIIDQLSNAEPYEQSKIIQYNF</sequence>
<dbReference type="InterPro" id="IPR021183">
    <property type="entry name" value="NatA_aux_su"/>
</dbReference>
<evidence type="ECO:0000256" key="2">
    <source>
        <dbReference type="ARBA" id="ARBA00022803"/>
    </source>
</evidence>
<evidence type="ECO:0000256" key="4">
    <source>
        <dbReference type="SAM" id="Coils"/>
    </source>
</evidence>
<feature type="repeat" description="TPR" evidence="3">
    <location>
        <begin position="241"/>
        <end position="274"/>
    </location>
</feature>
<dbReference type="Pfam" id="PF12569">
    <property type="entry name" value="NatA_aux_su"/>
    <property type="match status" value="2"/>
</dbReference>
<accession>A0ABR4NQ68</accession>
<dbReference type="PANTHER" id="PTHR22767:SF2">
    <property type="entry name" value="N(ALPHA)-ACETYLTRANSFERASE 15_16, ISOFORM A"/>
    <property type="match status" value="1"/>
</dbReference>
<feature type="coiled-coil region" evidence="4">
    <location>
        <begin position="504"/>
        <end position="538"/>
    </location>
</feature>
<dbReference type="PROSITE" id="PS50005">
    <property type="entry name" value="TPR"/>
    <property type="match status" value="1"/>
</dbReference>
<evidence type="ECO:0000313" key="6">
    <source>
        <dbReference type="EMBL" id="KAL3230240.1"/>
    </source>
</evidence>
<evidence type="ECO:0000256" key="3">
    <source>
        <dbReference type="PROSITE-ProRule" id="PRU00339"/>
    </source>
</evidence>
<organism evidence="6 7">
    <name type="scientific">Nakaseomyces bracarensis</name>
    <dbReference type="NCBI Taxonomy" id="273131"/>
    <lineage>
        <taxon>Eukaryota</taxon>
        <taxon>Fungi</taxon>
        <taxon>Dikarya</taxon>
        <taxon>Ascomycota</taxon>
        <taxon>Saccharomycotina</taxon>
        <taxon>Saccharomycetes</taxon>
        <taxon>Saccharomycetales</taxon>
        <taxon>Saccharomycetaceae</taxon>
        <taxon>Nakaseomyces</taxon>
    </lineage>
</organism>
<dbReference type="Proteomes" id="UP001623330">
    <property type="component" value="Unassembled WGS sequence"/>
</dbReference>